<dbReference type="PANTHER" id="PTHR18937">
    <property type="entry name" value="STRUCTURAL MAINTENANCE OF CHROMOSOMES SMC FAMILY MEMBER"/>
    <property type="match status" value="1"/>
</dbReference>
<evidence type="ECO:0000313" key="8">
    <source>
        <dbReference type="EMBL" id="CAE8594734.1"/>
    </source>
</evidence>
<keyword evidence="9" id="KW-1185">Reference proteome</keyword>
<dbReference type="OrthoDB" id="5575062at2759"/>
<evidence type="ECO:0000259" key="7">
    <source>
        <dbReference type="Pfam" id="PF02463"/>
    </source>
</evidence>
<dbReference type="AlphaFoldDB" id="A0A813E9W2"/>
<dbReference type="SUPFAM" id="SSF52540">
    <property type="entry name" value="P-loop containing nucleoside triphosphate hydrolases"/>
    <property type="match status" value="1"/>
</dbReference>
<name>A0A813E9W2_POLGL</name>
<dbReference type="Gene3D" id="3.40.50.300">
    <property type="entry name" value="P-loop containing nucleotide triphosphate hydrolases"/>
    <property type="match status" value="1"/>
</dbReference>
<evidence type="ECO:0000256" key="6">
    <source>
        <dbReference type="SAM" id="Coils"/>
    </source>
</evidence>
<keyword evidence="4" id="KW-0539">Nucleus</keyword>
<organism evidence="8 9">
    <name type="scientific">Polarella glacialis</name>
    <name type="common">Dinoflagellate</name>
    <dbReference type="NCBI Taxonomy" id="89957"/>
    <lineage>
        <taxon>Eukaryota</taxon>
        <taxon>Sar</taxon>
        <taxon>Alveolata</taxon>
        <taxon>Dinophyceae</taxon>
        <taxon>Suessiales</taxon>
        <taxon>Suessiaceae</taxon>
        <taxon>Polarella</taxon>
    </lineage>
</organism>
<proteinExistence type="predicted"/>
<reference evidence="8" key="1">
    <citation type="submission" date="2021-02" db="EMBL/GenBank/DDBJ databases">
        <authorList>
            <person name="Dougan E. K."/>
            <person name="Rhodes N."/>
            <person name="Thang M."/>
            <person name="Chan C."/>
        </authorList>
    </citation>
    <scope>NUCLEOTIDE SEQUENCE</scope>
</reference>
<accession>A0A813E9W2</accession>
<dbReference type="GO" id="GO:0005634">
    <property type="term" value="C:nucleus"/>
    <property type="evidence" value="ECO:0007669"/>
    <property type="project" value="UniProtKB-SubCell"/>
</dbReference>
<dbReference type="EMBL" id="CAJNNV010007308">
    <property type="protein sequence ID" value="CAE8594734.1"/>
    <property type="molecule type" value="Genomic_DNA"/>
</dbReference>
<evidence type="ECO:0000256" key="1">
    <source>
        <dbReference type="ARBA" id="ARBA00004123"/>
    </source>
</evidence>
<dbReference type="InterPro" id="IPR003395">
    <property type="entry name" value="RecF/RecN/SMC_N"/>
</dbReference>
<dbReference type="Proteomes" id="UP000654075">
    <property type="component" value="Unassembled WGS sequence"/>
</dbReference>
<dbReference type="GO" id="GO:0008278">
    <property type="term" value="C:cohesin complex"/>
    <property type="evidence" value="ECO:0007669"/>
    <property type="project" value="TreeGrafter"/>
</dbReference>
<comment type="subcellular location">
    <subcellularLocation>
        <location evidence="1">Nucleus</location>
    </subcellularLocation>
</comment>
<keyword evidence="6" id="KW-0175">Coiled coil</keyword>
<dbReference type="Pfam" id="PF02463">
    <property type="entry name" value="SMC_N"/>
    <property type="match status" value="1"/>
</dbReference>
<dbReference type="PANTHER" id="PTHR18937:SF12">
    <property type="entry name" value="STRUCTURAL MAINTENANCE OF CHROMOSOMES PROTEIN"/>
    <property type="match status" value="1"/>
</dbReference>
<evidence type="ECO:0000256" key="2">
    <source>
        <dbReference type="ARBA" id="ARBA00022618"/>
    </source>
</evidence>
<dbReference type="GO" id="GO:0003677">
    <property type="term" value="F:DNA binding"/>
    <property type="evidence" value="ECO:0007669"/>
    <property type="project" value="TreeGrafter"/>
</dbReference>
<feature type="domain" description="RecF/RecN/SMC N-terminal" evidence="7">
    <location>
        <begin position="6"/>
        <end position="121"/>
    </location>
</feature>
<evidence type="ECO:0000256" key="4">
    <source>
        <dbReference type="ARBA" id="ARBA00023242"/>
    </source>
</evidence>
<gene>
    <name evidence="8" type="ORF">PGLA1383_LOCUS13259</name>
</gene>
<evidence type="ECO:0000256" key="3">
    <source>
        <dbReference type="ARBA" id="ARBA00022776"/>
    </source>
</evidence>
<comment type="caution">
    <text evidence="8">The sequence shown here is derived from an EMBL/GenBank/DDBJ whole genome shotgun (WGS) entry which is preliminary data.</text>
</comment>
<dbReference type="InterPro" id="IPR027417">
    <property type="entry name" value="P-loop_NTPase"/>
</dbReference>
<dbReference type="GO" id="GO:0007062">
    <property type="term" value="P:sister chromatid cohesion"/>
    <property type="evidence" value="ECO:0007669"/>
    <property type="project" value="TreeGrafter"/>
</dbReference>
<evidence type="ECO:0000313" key="9">
    <source>
        <dbReference type="Proteomes" id="UP000654075"/>
    </source>
</evidence>
<sequence length="218" mass="24779">RVQVGPFRKFTCIVGPNGAGKSNLMDAISFVLGVRTRHLRGDKLADLVHHKEGEPDEAAAARPCAVELVYVEVDESEGRGEKRTVMRRVIQPSNEARFQVDGQAVSQEEYFRRLEAINILSKARNFLVFQGDVTAAAHCQGKDLTNFFEKVSGSISFREEYERLAAEKAKKEDSARDLYTKKRNALNEKKQMSQQKVEADRLRLQRYQMLVIDIEMMA</sequence>
<protein>
    <recommendedName>
        <fullName evidence="7">RecF/RecN/SMC N-terminal domain-containing protein</fullName>
    </recommendedName>
</protein>
<keyword evidence="5" id="KW-0131">Cell cycle</keyword>
<dbReference type="OMA" id="CAVELVY"/>
<evidence type="ECO:0000256" key="5">
    <source>
        <dbReference type="ARBA" id="ARBA00023306"/>
    </source>
</evidence>
<feature type="non-terminal residue" evidence="8">
    <location>
        <position position="1"/>
    </location>
</feature>
<feature type="coiled-coil region" evidence="6">
    <location>
        <begin position="175"/>
        <end position="202"/>
    </location>
</feature>
<keyword evidence="3" id="KW-0498">Mitosis</keyword>
<dbReference type="GO" id="GO:0051301">
    <property type="term" value="P:cell division"/>
    <property type="evidence" value="ECO:0007669"/>
    <property type="project" value="UniProtKB-KW"/>
</dbReference>
<keyword evidence="2" id="KW-0132">Cell division</keyword>